<dbReference type="RefSeq" id="WP_154314691.1">
    <property type="nucleotide sequence ID" value="NZ_WKRA01000014.1"/>
</dbReference>
<organism evidence="1 2">
    <name type="scientific">Eubacterium ramulus</name>
    <dbReference type="NCBI Taxonomy" id="39490"/>
    <lineage>
        <taxon>Bacteria</taxon>
        <taxon>Bacillati</taxon>
        <taxon>Bacillota</taxon>
        <taxon>Clostridia</taxon>
        <taxon>Eubacteriales</taxon>
        <taxon>Eubacteriaceae</taxon>
        <taxon>Eubacterium</taxon>
    </lineage>
</organism>
<evidence type="ECO:0000313" key="1">
    <source>
        <dbReference type="EMBL" id="MSD16292.1"/>
    </source>
</evidence>
<protein>
    <submittedName>
        <fullName evidence="1">Uncharacterized protein</fullName>
    </submittedName>
</protein>
<dbReference type="AlphaFoldDB" id="A0A844DZB0"/>
<proteinExistence type="predicted"/>
<name>A0A844DZB0_EUBRA</name>
<dbReference type="Proteomes" id="UP000431304">
    <property type="component" value="Unassembled WGS sequence"/>
</dbReference>
<gene>
    <name evidence="1" type="ORF">GKE72_09490</name>
</gene>
<evidence type="ECO:0000313" key="2">
    <source>
        <dbReference type="Proteomes" id="UP000431304"/>
    </source>
</evidence>
<dbReference type="EMBL" id="WKRA01000014">
    <property type="protein sequence ID" value="MSD16292.1"/>
    <property type="molecule type" value="Genomic_DNA"/>
</dbReference>
<reference evidence="1 2" key="1">
    <citation type="journal article" date="2019" name="Nat. Med.">
        <title>A library of human gut bacterial isolates paired with longitudinal multiomics data enables mechanistic microbiome research.</title>
        <authorList>
            <person name="Poyet M."/>
            <person name="Groussin M."/>
            <person name="Gibbons S.M."/>
            <person name="Avila-Pacheco J."/>
            <person name="Jiang X."/>
            <person name="Kearney S.M."/>
            <person name="Perrotta A.R."/>
            <person name="Berdy B."/>
            <person name="Zhao S."/>
            <person name="Lieberman T.D."/>
            <person name="Swanson P.K."/>
            <person name="Smith M."/>
            <person name="Roesemann S."/>
            <person name="Alexander J.E."/>
            <person name="Rich S.A."/>
            <person name="Livny J."/>
            <person name="Vlamakis H."/>
            <person name="Clish C."/>
            <person name="Bullock K."/>
            <person name="Deik A."/>
            <person name="Scott J."/>
            <person name="Pierce K.A."/>
            <person name="Xavier R.J."/>
            <person name="Alm E.J."/>
        </authorList>
    </citation>
    <scope>NUCLEOTIDE SEQUENCE [LARGE SCALE GENOMIC DNA]</scope>
    <source>
        <strain evidence="1 2">BIOML-A3</strain>
    </source>
</reference>
<accession>A0A844DZB0</accession>
<sequence>MIDILAKVLVGAVAGMVIGAVAHEVYKKITAESAKEEITDQLDDELLEKAFKAKYTEKKDNVFSFEVMDEWDEPITNVDLTGDEIDMAPGTEFILKDAC</sequence>
<comment type="caution">
    <text evidence="1">The sequence shown here is derived from an EMBL/GenBank/DDBJ whole genome shotgun (WGS) entry which is preliminary data.</text>
</comment>